<evidence type="ECO:0008006" key="3">
    <source>
        <dbReference type="Google" id="ProtNLM"/>
    </source>
</evidence>
<organism evidence="1 2">
    <name type="scientific">Neiella marina</name>
    <dbReference type="NCBI Taxonomy" id="508461"/>
    <lineage>
        <taxon>Bacteria</taxon>
        <taxon>Pseudomonadati</taxon>
        <taxon>Pseudomonadota</taxon>
        <taxon>Gammaproteobacteria</taxon>
        <taxon>Alteromonadales</taxon>
        <taxon>Echinimonadaceae</taxon>
        <taxon>Neiella</taxon>
    </lineage>
</organism>
<protein>
    <recommendedName>
        <fullName evidence="3">PilZ domain-containing protein</fullName>
    </recommendedName>
</protein>
<proteinExistence type="predicted"/>
<dbReference type="Proteomes" id="UP000619743">
    <property type="component" value="Unassembled WGS sequence"/>
</dbReference>
<evidence type="ECO:0000313" key="2">
    <source>
        <dbReference type="Proteomes" id="UP000619743"/>
    </source>
</evidence>
<name>A0A8J2U395_9GAMM</name>
<sequence length="127" mass="13990">MESLGVLDSESRGCPRVSLAQGIVQARLPMPNNWNWFTNVSTVDVINVSQTGLGVACRLPLTGCIDLLFKLKNESSLKLKCIVKHQQVTLDGVYLGIEIIEGNTCNPSLFERCVSNELHPELQLVSH</sequence>
<reference evidence="2" key="1">
    <citation type="journal article" date="2019" name="Int. J. Syst. Evol. Microbiol.">
        <title>The Global Catalogue of Microorganisms (GCM) 10K type strain sequencing project: providing services to taxonomists for standard genome sequencing and annotation.</title>
        <authorList>
            <consortium name="The Broad Institute Genomics Platform"/>
            <consortium name="The Broad Institute Genome Sequencing Center for Infectious Disease"/>
            <person name="Wu L."/>
            <person name="Ma J."/>
        </authorList>
    </citation>
    <scope>NUCLEOTIDE SEQUENCE [LARGE SCALE GENOMIC DNA]</scope>
    <source>
        <strain evidence="2">CGMCC 1.10130</strain>
    </source>
</reference>
<dbReference type="EMBL" id="BMDX01000003">
    <property type="protein sequence ID" value="GGA70544.1"/>
    <property type="molecule type" value="Genomic_DNA"/>
</dbReference>
<accession>A0A8J2U395</accession>
<dbReference type="RefSeq" id="WP_143824478.1">
    <property type="nucleotide sequence ID" value="NZ_BMDX01000003.1"/>
</dbReference>
<gene>
    <name evidence="1" type="ORF">GCM10011369_10320</name>
</gene>
<keyword evidence="2" id="KW-1185">Reference proteome</keyword>
<dbReference type="AlphaFoldDB" id="A0A8J2U395"/>
<evidence type="ECO:0000313" key="1">
    <source>
        <dbReference type="EMBL" id="GGA70544.1"/>
    </source>
</evidence>
<comment type="caution">
    <text evidence="1">The sequence shown here is derived from an EMBL/GenBank/DDBJ whole genome shotgun (WGS) entry which is preliminary data.</text>
</comment>